<feature type="chain" id="PRO_5014863176" evidence="1">
    <location>
        <begin position="22"/>
        <end position="79"/>
    </location>
</feature>
<name>A0A2M4D5L7_ANODA</name>
<keyword evidence="1" id="KW-0732">Signal</keyword>
<sequence length="79" mass="8969">MFDKLLVRFAVFFLLYRCSFSDVSTPAGRLQVLQCRYRHCSTVSLSLGTSHILSDVKQCLLCCNSFRMCRSSLASCFSI</sequence>
<organism evidence="2">
    <name type="scientific">Anopheles darlingi</name>
    <name type="common">Mosquito</name>
    <dbReference type="NCBI Taxonomy" id="43151"/>
    <lineage>
        <taxon>Eukaryota</taxon>
        <taxon>Metazoa</taxon>
        <taxon>Ecdysozoa</taxon>
        <taxon>Arthropoda</taxon>
        <taxon>Hexapoda</taxon>
        <taxon>Insecta</taxon>
        <taxon>Pterygota</taxon>
        <taxon>Neoptera</taxon>
        <taxon>Endopterygota</taxon>
        <taxon>Diptera</taxon>
        <taxon>Nematocera</taxon>
        <taxon>Culicoidea</taxon>
        <taxon>Culicidae</taxon>
        <taxon>Anophelinae</taxon>
        <taxon>Anopheles</taxon>
    </lineage>
</organism>
<evidence type="ECO:0000313" key="2">
    <source>
        <dbReference type="EMBL" id="MBW72801.1"/>
    </source>
</evidence>
<dbReference type="AlphaFoldDB" id="A0A2M4D5L7"/>
<reference evidence="2" key="1">
    <citation type="submission" date="2018-01" db="EMBL/GenBank/DDBJ databases">
        <title>An insight into the sialome of Amazonian anophelines.</title>
        <authorList>
            <person name="Ribeiro J.M."/>
            <person name="Scarpassa V."/>
            <person name="Calvo E."/>
        </authorList>
    </citation>
    <scope>NUCLEOTIDE SEQUENCE</scope>
</reference>
<feature type="signal peptide" evidence="1">
    <location>
        <begin position="1"/>
        <end position="21"/>
    </location>
</feature>
<evidence type="ECO:0000256" key="1">
    <source>
        <dbReference type="SAM" id="SignalP"/>
    </source>
</evidence>
<accession>A0A2M4D5L7</accession>
<dbReference type="EMBL" id="GGFL01008623">
    <property type="protein sequence ID" value="MBW72801.1"/>
    <property type="molecule type" value="Transcribed_RNA"/>
</dbReference>
<proteinExistence type="predicted"/>
<protein>
    <submittedName>
        <fullName evidence="2">Putative secreted protein</fullName>
    </submittedName>
</protein>